<accession>A0A5C8UQX3</accession>
<name>A0A5C8UQX3_9MICO</name>
<dbReference type="InterPro" id="IPR036849">
    <property type="entry name" value="Enolase-like_C_sf"/>
</dbReference>
<keyword evidence="6" id="KW-1185">Reference proteome</keyword>
<evidence type="ECO:0000256" key="2">
    <source>
        <dbReference type="ARBA" id="ARBA00022723"/>
    </source>
</evidence>
<dbReference type="Pfam" id="PF13378">
    <property type="entry name" value="MR_MLE_C"/>
    <property type="match status" value="1"/>
</dbReference>
<comment type="caution">
    <text evidence="5">The sequence shown here is derived from an EMBL/GenBank/DDBJ whole genome shotgun (WGS) entry which is preliminary data.</text>
</comment>
<dbReference type="InterPro" id="IPR013342">
    <property type="entry name" value="Mandelate_racemase_C"/>
</dbReference>
<dbReference type="Proteomes" id="UP000321379">
    <property type="component" value="Unassembled WGS sequence"/>
</dbReference>
<proteinExistence type="predicted"/>
<dbReference type="PANTHER" id="PTHR13794">
    <property type="entry name" value="ENOLASE SUPERFAMILY, MANDELATE RACEMASE"/>
    <property type="match status" value="1"/>
</dbReference>
<dbReference type="RefSeq" id="WP_147783890.1">
    <property type="nucleotide sequence ID" value="NZ_VRMG01000008.1"/>
</dbReference>
<dbReference type="SFLD" id="SFLDS00001">
    <property type="entry name" value="Enolase"/>
    <property type="match status" value="1"/>
</dbReference>
<organism evidence="5 6">
    <name type="scientific">Lacisediminihabitans profunda</name>
    <dbReference type="NCBI Taxonomy" id="2594790"/>
    <lineage>
        <taxon>Bacteria</taxon>
        <taxon>Bacillati</taxon>
        <taxon>Actinomycetota</taxon>
        <taxon>Actinomycetes</taxon>
        <taxon>Micrococcales</taxon>
        <taxon>Microbacteriaceae</taxon>
        <taxon>Lacisediminihabitans</taxon>
    </lineage>
</organism>
<keyword evidence="3" id="KW-0460">Magnesium</keyword>
<dbReference type="InterPro" id="IPR029065">
    <property type="entry name" value="Enolase_C-like"/>
</dbReference>
<dbReference type="Gene3D" id="3.30.390.10">
    <property type="entry name" value="Enolase-like, N-terminal domain"/>
    <property type="match status" value="1"/>
</dbReference>
<dbReference type="EMBL" id="VRMG01000008">
    <property type="protein sequence ID" value="TXN29847.1"/>
    <property type="molecule type" value="Genomic_DNA"/>
</dbReference>
<dbReference type="InterPro" id="IPR046945">
    <property type="entry name" value="RHMD-like"/>
</dbReference>
<sequence length="367" mass="40272">MKITAIRLTRLSLPLDPPFHAAWDPEPRRDFPATLVEVETDSGLVGVGSGDTMDGFEAYEHLFLGTDPMQILNQVRRIETINFHGGRYWPLESALWDIIGQVAGLPVSVLFGGARDRLVSYASSGELKSPEARAESALAARERGFKAMKIRIARHNIDEGIAAVRAAREAVGPDFDLMVDLNQMWRMSGDIEAALPLARVQAIAAQLMELGVLWLEEPLPQADVVGARRVRAQTGIQISGGEMVRSMPELAALIEADAYDIYQPDVVLAVGMYRARQVAESANLRHRLFTPHTWSNGLGLLANLHVAAGVDAGPYLEFPYDPPGWTPERRDFFMEPLDIDGEGNLVVPTAPGLGATIDWDAVKRFTI</sequence>
<evidence type="ECO:0000313" key="5">
    <source>
        <dbReference type="EMBL" id="TXN29847.1"/>
    </source>
</evidence>
<gene>
    <name evidence="5" type="ORF">FVP33_11935</name>
</gene>
<protein>
    <submittedName>
        <fullName evidence="5">Mandelate racemase/muconate lactonizing enzyme family protein</fullName>
    </submittedName>
</protein>
<dbReference type="SMART" id="SM00922">
    <property type="entry name" value="MR_MLE"/>
    <property type="match status" value="1"/>
</dbReference>
<dbReference type="AlphaFoldDB" id="A0A5C8UQX3"/>
<dbReference type="GO" id="GO:0016052">
    <property type="term" value="P:carbohydrate catabolic process"/>
    <property type="evidence" value="ECO:0007669"/>
    <property type="project" value="TreeGrafter"/>
</dbReference>
<dbReference type="Gene3D" id="3.20.20.120">
    <property type="entry name" value="Enolase-like C-terminal domain"/>
    <property type="match status" value="1"/>
</dbReference>
<dbReference type="InterPro" id="IPR029017">
    <property type="entry name" value="Enolase-like_N"/>
</dbReference>
<keyword evidence="2" id="KW-0479">Metal-binding</keyword>
<comment type="cofactor">
    <cofactor evidence="1">
        <name>Mg(2+)</name>
        <dbReference type="ChEBI" id="CHEBI:18420"/>
    </cofactor>
</comment>
<evidence type="ECO:0000259" key="4">
    <source>
        <dbReference type="SMART" id="SM00922"/>
    </source>
</evidence>
<dbReference type="GO" id="GO:0016836">
    <property type="term" value="F:hydro-lyase activity"/>
    <property type="evidence" value="ECO:0007669"/>
    <property type="project" value="TreeGrafter"/>
</dbReference>
<dbReference type="SUPFAM" id="SSF54826">
    <property type="entry name" value="Enolase N-terminal domain-like"/>
    <property type="match status" value="1"/>
</dbReference>
<evidence type="ECO:0000256" key="1">
    <source>
        <dbReference type="ARBA" id="ARBA00001946"/>
    </source>
</evidence>
<dbReference type="CDD" id="cd03316">
    <property type="entry name" value="MR_like"/>
    <property type="match status" value="1"/>
</dbReference>
<evidence type="ECO:0000256" key="3">
    <source>
        <dbReference type="ARBA" id="ARBA00022842"/>
    </source>
</evidence>
<dbReference type="GO" id="GO:0000287">
    <property type="term" value="F:magnesium ion binding"/>
    <property type="evidence" value="ECO:0007669"/>
    <property type="project" value="TreeGrafter"/>
</dbReference>
<dbReference type="SFLD" id="SFLDG00179">
    <property type="entry name" value="mandelate_racemase"/>
    <property type="match status" value="1"/>
</dbReference>
<evidence type="ECO:0000313" key="6">
    <source>
        <dbReference type="Proteomes" id="UP000321379"/>
    </source>
</evidence>
<dbReference type="SUPFAM" id="SSF51604">
    <property type="entry name" value="Enolase C-terminal domain-like"/>
    <property type="match status" value="1"/>
</dbReference>
<dbReference type="PANTHER" id="PTHR13794:SF58">
    <property type="entry name" value="MITOCHONDRIAL ENOLASE SUPERFAMILY MEMBER 1"/>
    <property type="match status" value="1"/>
</dbReference>
<reference evidence="5 6" key="1">
    <citation type="submission" date="2019-08" db="EMBL/GenBank/DDBJ databases">
        <title>Bacterial whole genome sequence for Glaciihabitans sp. CHu50b-6-2.</title>
        <authorList>
            <person name="Jin L."/>
        </authorList>
    </citation>
    <scope>NUCLEOTIDE SEQUENCE [LARGE SCALE GENOMIC DNA]</scope>
    <source>
        <strain evidence="5 6">CHu50b-6-2</strain>
    </source>
</reference>
<feature type="domain" description="Mandelate racemase/muconate lactonizing enzyme C-terminal" evidence="4">
    <location>
        <begin position="130"/>
        <end position="237"/>
    </location>
</feature>